<evidence type="ECO:0000313" key="1">
    <source>
        <dbReference type="EMBL" id="KAE8364501.1"/>
    </source>
</evidence>
<keyword evidence="2" id="KW-1185">Reference proteome</keyword>
<dbReference type="GeneID" id="43657026"/>
<protein>
    <submittedName>
        <fullName evidence="1">Uncharacterized protein</fullName>
    </submittedName>
</protein>
<accession>A0A5N7A3R1</accession>
<organism evidence="1 2">
    <name type="scientific">Aspergillus caelatus</name>
    <dbReference type="NCBI Taxonomy" id="61420"/>
    <lineage>
        <taxon>Eukaryota</taxon>
        <taxon>Fungi</taxon>
        <taxon>Dikarya</taxon>
        <taxon>Ascomycota</taxon>
        <taxon>Pezizomycotina</taxon>
        <taxon>Eurotiomycetes</taxon>
        <taxon>Eurotiomycetidae</taxon>
        <taxon>Eurotiales</taxon>
        <taxon>Aspergillaceae</taxon>
        <taxon>Aspergillus</taxon>
        <taxon>Aspergillus subgen. Circumdati</taxon>
    </lineage>
</organism>
<sequence>MNNTKFEKDVGPVKVKGEIDEKTGQIKGEIGIVAPVVGYKSIKPFAGSITDGVHGKFGLGGGVDNASFVILVKDNDLKIQVNEPLAGHEITLFQLEKKAEGELRWRSGSDTYDAVFQVGLFRLVVKSGKINLPGTPIVTVNYRSLDDLVGRYEFEGEVGSEKLSLSLKRTHGMQNGARIEGKFLQPTSRETEFIFGFGNWNPEFEGSGTDDQLSGTIGRQQGAYDGIALPTAGMDKLFGSAA</sequence>
<gene>
    <name evidence="1" type="ORF">BDV27DRAFT_157807</name>
</gene>
<proteinExistence type="predicted"/>
<dbReference type="OrthoDB" id="4494894at2759"/>
<dbReference type="AlphaFoldDB" id="A0A5N7A3R1"/>
<dbReference type="RefSeq" id="XP_031927582.1">
    <property type="nucleotide sequence ID" value="XM_032072580.1"/>
</dbReference>
<reference evidence="1 2" key="1">
    <citation type="submission" date="2019-04" db="EMBL/GenBank/DDBJ databases">
        <title>Friends and foes A comparative genomics studyof 23 Aspergillus species from section Flavi.</title>
        <authorList>
            <consortium name="DOE Joint Genome Institute"/>
            <person name="Kjaerbolling I."/>
            <person name="Vesth T."/>
            <person name="Frisvad J.C."/>
            <person name="Nybo J.L."/>
            <person name="Theobald S."/>
            <person name="Kildgaard S."/>
            <person name="Isbrandt T."/>
            <person name="Kuo A."/>
            <person name="Sato A."/>
            <person name="Lyhne E.K."/>
            <person name="Kogle M.E."/>
            <person name="Wiebenga A."/>
            <person name="Kun R.S."/>
            <person name="Lubbers R.J."/>
            <person name="Makela M.R."/>
            <person name="Barry K."/>
            <person name="Chovatia M."/>
            <person name="Clum A."/>
            <person name="Daum C."/>
            <person name="Haridas S."/>
            <person name="He G."/>
            <person name="LaButti K."/>
            <person name="Lipzen A."/>
            <person name="Mondo S."/>
            <person name="Riley R."/>
            <person name="Salamov A."/>
            <person name="Simmons B.A."/>
            <person name="Magnuson J.K."/>
            <person name="Henrissat B."/>
            <person name="Mortensen U.H."/>
            <person name="Larsen T.O."/>
            <person name="Devries R.P."/>
            <person name="Grigoriev I.V."/>
            <person name="Machida M."/>
            <person name="Baker S.E."/>
            <person name="Andersen M.R."/>
        </authorList>
    </citation>
    <scope>NUCLEOTIDE SEQUENCE [LARGE SCALE GENOMIC DNA]</scope>
    <source>
        <strain evidence="1 2">CBS 763.97</strain>
    </source>
</reference>
<evidence type="ECO:0000313" key="2">
    <source>
        <dbReference type="Proteomes" id="UP000326268"/>
    </source>
</evidence>
<dbReference type="Proteomes" id="UP000326268">
    <property type="component" value="Unassembled WGS sequence"/>
</dbReference>
<dbReference type="EMBL" id="ML737650">
    <property type="protein sequence ID" value="KAE8364501.1"/>
    <property type="molecule type" value="Genomic_DNA"/>
</dbReference>
<name>A0A5N7A3R1_9EURO</name>